<sequence length="568" mass="65884">MPNQKHIEPTMNATEIQKIKKIHVVCEFPNVFLEELPGLPPDRNVEFSIELVPDKGFICPSSSPWGCPALFVEKKDQGGKRLCVDYRPLNAVIVKNKYPLPHIDILFDQLAGARVFSKIDLRSGYYQIKIREEDIPKTAFLTKYGLHEYLVMSFGLTNAPAFFMYMMNLVFMNELDKFVVVFIDDILIYSKNEEEHEEHLRIVLTRLREHKLYAKFSKCTFWLKEVSFLGHILSEKGAVDPSKVESVLNWRQPETVTEIQSFLGLAGYYRRFIKDFSKMAKPMTSLTKKNAKYSWSPNCEEAFQSLKRSLTTAPVLAQPDVTKPFDVYCDASGNGLGCVLLQEGRVVGYASRQLIKHEANYPTHDLELAAVVHALKIWRHYLLGNTCHIYTDHKSLKYILTQPELNMRQRRWLELIKDYDLEIHYHPGKANVVADALSRRAHCNVIEARPTVRVLCCEIGEIELPTEQLAELYNLIIEPTIREQIITVQKQDKGMAFIREGMDEKKRACFTLDDQGVLWFKNRLVVPNDMELRKKILDEAHTSMFTMHPGSNKMYQDLKQKFWWTHMK</sequence>
<evidence type="ECO:0000256" key="3">
    <source>
        <dbReference type="ARBA" id="ARBA00022722"/>
    </source>
</evidence>
<dbReference type="CDD" id="cd01647">
    <property type="entry name" value="RT_LTR"/>
    <property type="match status" value="1"/>
</dbReference>
<dbReference type="EMBL" id="CP144747">
    <property type="protein sequence ID" value="WVZ63415.1"/>
    <property type="molecule type" value="Genomic_DNA"/>
</dbReference>
<dbReference type="PROSITE" id="PS50878">
    <property type="entry name" value="RT_POL"/>
    <property type="match status" value="1"/>
</dbReference>
<dbReference type="Gene3D" id="3.30.70.270">
    <property type="match status" value="2"/>
</dbReference>
<keyword evidence="3" id="KW-0540">Nuclease</keyword>
<organism evidence="8 9">
    <name type="scientific">Paspalum notatum var. saurae</name>
    <dbReference type="NCBI Taxonomy" id="547442"/>
    <lineage>
        <taxon>Eukaryota</taxon>
        <taxon>Viridiplantae</taxon>
        <taxon>Streptophyta</taxon>
        <taxon>Embryophyta</taxon>
        <taxon>Tracheophyta</taxon>
        <taxon>Spermatophyta</taxon>
        <taxon>Magnoliopsida</taxon>
        <taxon>Liliopsida</taxon>
        <taxon>Poales</taxon>
        <taxon>Poaceae</taxon>
        <taxon>PACMAD clade</taxon>
        <taxon>Panicoideae</taxon>
        <taxon>Andropogonodae</taxon>
        <taxon>Paspaleae</taxon>
        <taxon>Paspalinae</taxon>
        <taxon>Paspalum</taxon>
    </lineage>
</organism>
<evidence type="ECO:0000256" key="5">
    <source>
        <dbReference type="ARBA" id="ARBA00022801"/>
    </source>
</evidence>
<dbReference type="GO" id="GO:0004519">
    <property type="term" value="F:endonuclease activity"/>
    <property type="evidence" value="ECO:0007669"/>
    <property type="project" value="UniProtKB-KW"/>
</dbReference>
<keyword evidence="6" id="KW-0695">RNA-directed DNA polymerase</keyword>
<keyword evidence="1" id="KW-0808">Transferase</keyword>
<dbReference type="InterPro" id="IPR041588">
    <property type="entry name" value="Integrase_H2C2"/>
</dbReference>
<evidence type="ECO:0000313" key="8">
    <source>
        <dbReference type="EMBL" id="WVZ63415.1"/>
    </source>
</evidence>
<dbReference type="Pfam" id="PF00078">
    <property type="entry name" value="RVT_1"/>
    <property type="match status" value="1"/>
</dbReference>
<keyword evidence="4" id="KW-0255">Endonuclease</keyword>
<dbReference type="FunFam" id="3.30.70.270:FF:000020">
    <property type="entry name" value="Transposon Tf2-6 polyprotein-like Protein"/>
    <property type="match status" value="1"/>
</dbReference>
<reference evidence="8 9" key="1">
    <citation type="submission" date="2024-02" db="EMBL/GenBank/DDBJ databases">
        <title>High-quality chromosome-scale genome assembly of Pensacola bahiagrass (Paspalum notatum Flugge var. saurae).</title>
        <authorList>
            <person name="Vega J.M."/>
            <person name="Podio M."/>
            <person name="Orjuela J."/>
            <person name="Siena L.A."/>
            <person name="Pessino S.C."/>
            <person name="Combes M.C."/>
            <person name="Mariac C."/>
            <person name="Albertini E."/>
            <person name="Pupilli F."/>
            <person name="Ortiz J.P.A."/>
            <person name="Leblanc O."/>
        </authorList>
    </citation>
    <scope>NUCLEOTIDE SEQUENCE [LARGE SCALE GENOMIC DNA]</scope>
    <source>
        <strain evidence="8">R1</strain>
        <tissue evidence="8">Leaf</tissue>
    </source>
</reference>
<evidence type="ECO:0000256" key="4">
    <source>
        <dbReference type="ARBA" id="ARBA00022759"/>
    </source>
</evidence>
<dbReference type="CDD" id="cd09274">
    <property type="entry name" value="RNase_HI_RT_Ty3"/>
    <property type="match status" value="1"/>
</dbReference>
<dbReference type="GO" id="GO:0003964">
    <property type="term" value="F:RNA-directed DNA polymerase activity"/>
    <property type="evidence" value="ECO:0007669"/>
    <property type="project" value="UniProtKB-KW"/>
</dbReference>
<dbReference type="Proteomes" id="UP001341281">
    <property type="component" value="Chromosome 03"/>
</dbReference>
<feature type="domain" description="Reverse transcriptase" evidence="7">
    <location>
        <begin position="1"/>
        <end position="233"/>
    </location>
</feature>
<evidence type="ECO:0000259" key="7">
    <source>
        <dbReference type="PROSITE" id="PS50878"/>
    </source>
</evidence>
<protein>
    <recommendedName>
        <fullName evidence="7">Reverse transcriptase domain-containing protein</fullName>
    </recommendedName>
</protein>
<evidence type="ECO:0000256" key="2">
    <source>
        <dbReference type="ARBA" id="ARBA00022695"/>
    </source>
</evidence>
<dbReference type="InterPro" id="IPR043128">
    <property type="entry name" value="Rev_trsase/Diguanyl_cyclase"/>
</dbReference>
<dbReference type="AlphaFoldDB" id="A0AAQ3WJ71"/>
<gene>
    <name evidence="8" type="ORF">U9M48_013049</name>
</gene>
<dbReference type="InterPro" id="IPR041373">
    <property type="entry name" value="RT_RNaseH"/>
</dbReference>
<dbReference type="Gene3D" id="3.10.10.10">
    <property type="entry name" value="HIV Type 1 Reverse Transcriptase, subunit A, domain 1"/>
    <property type="match status" value="1"/>
</dbReference>
<dbReference type="Pfam" id="PF17921">
    <property type="entry name" value="Integrase_H2C2"/>
    <property type="match status" value="1"/>
</dbReference>
<dbReference type="Gene3D" id="1.10.340.70">
    <property type="match status" value="1"/>
</dbReference>
<keyword evidence="5" id="KW-0378">Hydrolase</keyword>
<evidence type="ECO:0000256" key="1">
    <source>
        <dbReference type="ARBA" id="ARBA00022679"/>
    </source>
</evidence>
<accession>A0AAQ3WJ71</accession>
<dbReference type="SUPFAM" id="SSF56672">
    <property type="entry name" value="DNA/RNA polymerases"/>
    <property type="match status" value="1"/>
</dbReference>
<dbReference type="Pfam" id="PF17917">
    <property type="entry name" value="RT_RNaseH"/>
    <property type="match status" value="1"/>
</dbReference>
<name>A0AAQ3WJ71_PASNO</name>
<dbReference type="GO" id="GO:0016787">
    <property type="term" value="F:hydrolase activity"/>
    <property type="evidence" value="ECO:0007669"/>
    <property type="project" value="UniProtKB-KW"/>
</dbReference>
<dbReference type="InterPro" id="IPR050951">
    <property type="entry name" value="Retrovirus_Pol_polyprotein"/>
</dbReference>
<dbReference type="PANTHER" id="PTHR37984:SF5">
    <property type="entry name" value="PROTEIN NYNRIN-LIKE"/>
    <property type="match status" value="1"/>
</dbReference>
<dbReference type="PANTHER" id="PTHR37984">
    <property type="entry name" value="PROTEIN CBG26694"/>
    <property type="match status" value="1"/>
</dbReference>
<evidence type="ECO:0000313" key="9">
    <source>
        <dbReference type="Proteomes" id="UP001341281"/>
    </source>
</evidence>
<evidence type="ECO:0000256" key="6">
    <source>
        <dbReference type="ARBA" id="ARBA00022918"/>
    </source>
</evidence>
<dbReference type="InterPro" id="IPR000477">
    <property type="entry name" value="RT_dom"/>
</dbReference>
<keyword evidence="2" id="KW-0548">Nucleotidyltransferase</keyword>
<proteinExistence type="predicted"/>
<dbReference type="InterPro" id="IPR043502">
    <property type="entry name" value="DNA/RNA_pol_sf"/>
</dbReference>
<keyword evidence="9" id="KW-1185">Reference proteome</keyword>